<feature type="transmembrane region" description="Helical" evidence="1">
    <location>
        <begin position="31"/>
        <end position="51"/>
    </location>
</feature>
<keyword evidence="1" id="KW-0472">Membrane</keyword>
<dbReference type="PROSITE" id="PS51841">
    <property type="entry name" value="LTD"/>
    <property type="match status" value="1"/>
</dbReference>
<evidence type="ECO:0000313" key="4">
    <source>
        <dbReference type="EMBL" id="MFC7254908.1"/>
    </source>
</evidence>
<keyword evidence="1" id="KW-0812">Transmembrane</keyword>
<dbReference type="Pfam" id="PF00565">
    <property type="entry name" value="SNase"/>
    <property type="match status" value="1"/>
</dbReference>
<evidence type="ECO:0000259" key="3">
    <source>
        <dbReference type="PROSITE" id="PS51841"/>
    </source>
</evidence>
<gene>
    <name evidence="4" type="ORF">ACFQKE_06305</name>
</gene>
<dbReference type="EMBL" id="JBHTAT010000001">
    <property type="protein sequence ID" value="MFC7254908.1"/>
    <property type="molecule type" value="Genomic_DNA"/>
</dbReference>
<feature type="domain" description="TNase-like" evidence="2">
    <location>
        <begin position="93"/>
        <end position="228"/>
    </location>
</feature>
<dbReference type="InterPro" id="IPR016071">
    <property type="entry name" value="Staphylococal_nuclease_OB-fold"/>
</dbReference>
<reference evidence="4 5" key="1">
    <citation type="journal article" date="2019" name="Int. J. Syst. Evol. Microbiol.">
        <title>The Global Catalogue of Microorganisms (GCM) 10K type strain sequencing project: providing services to taxonomists for standard genome sequencing and annotation.</title>
        <authorList>
            <consortium name="The Broad Institute Genomics Platform"/>
            <consortium name="The Broad Institute Genome Sequencing Center for Infectious Disease"/>
            <person name="Wu L."/>
            <person name="Ma J."/>
        </authorList>
    </citation>
    <scope>NUCLEOTIDE SEQUENCE [LARGE SCALE GENOMIC DNA]</scope>
    <source>
        <strain evidence="4 5">GX21</strain>
    </source>
</reference>
<dbReference type="AlphaFoldDB" id="A0ABD5ZWB1"/>
<dbReference type="Pfam" id="PF00932">
    <property type="entry name" value="LTD"/>
    <property type="match status" value="1"/>
</dbReference>
<name>A0ABD5ZWB1_9EURY</name>
<keyword evidence="5" id="KW-1185">Reference proteome</keyword>
<protein>
    <submittedName>
        <fullName evidence="4">Lamin tail domain-containing protein</fullName>
    </submittedName>
</protein>
<keyword evidence="1" id="KW-1133">Transmembrane helix</keyword>
<dbReference type="RefSeq" id="WP_379703106.1">
    <property type="nucleotide sequence ID" value="NZ_JBHTAT010000001.1"/>
</dbReference>
<dbReference type="InterPro" id="IPR036415">
    <property type="entry name" value="Lamin_tail_dom_sf"/>
</dbReference>
<dbReference type="PROSITE" id="PS50830">
    <property type="entry name" value="TNASE_3"/>
    <property type="match status" value="1"/>
</dbReference>
<dbReference type="SUPFAM" id="SSF74853">
    <property type="entry name" value="Lamin A/C globular tail domain"/>
    <property type="match status" value="1"/>
</dbReference>
<feature type="domain" description="LTD" evidence="3">
    <location>
        <begin position="235"/>
        <end position="351"/>
    </location>
</feature>
<evidence type="ECO:0000256" key="1">
    <source>
        <dbReference type="SAM" id="Phobius"/>
    </source>
</evidence>
<dbReference type="InterPro" id="IPR035437">
    <property type="entry name" value="SNase_OB-fold_sf"/>
</dbReference>
<evidence type="ECO:0000313" key="5">
    <source>
        <dbReference type="Proteomes" id="UP001596434"/>
    </source>
</evidence>
<organism evidence="4 5">
    <name type="scientific">Haloplanus litoreus</name>
    <dbReference type="NCBI Taxonomy" id="767515"/>
    <lineage>
        <taxon>Archaea</taxon>
        <taxon>Methanobacteriati</taxon>
        <taxon>Methanobacteriota</taxon>
        <taxon>Stenosarchaea group</taxon>
        <taxon>Halobacteria</taxon>
        <taxon>Halobacteriales</taxon>
        <taxon>Haloferacaceae</taxon>
        <taxon>Haloplanus</taxon>
    </lineage>
</organism>
<proteinExistence type="predicted"/>
<dbReference type="SMART" id="SM00318">
    <property type="entry name" value="SNc"/>
    <property type="match status" value="1"/>
</dbReference>
<accession>A0ABD5ZWB1</accession>
<dbReference type="SUPFAM" id="SSF50199">
    <property type="entry name" value="Staphylococcal nuclease"/>
    <property type="match status" value="1"/>
</dbReference>
<dbReference type="InterPro" id="IPR001322">
    <property type="entry name" value="Lamin_tail_dom"/>
</dbReference>
<evidence type="ECO:0000259" key="2">
    <source>
        <dbReference type="PROSITE" id="PS50830"/>
    </source>
</evidence>
<sequence length="351" mass="36782">MLPLVAVAFGLALVLVCGAYAVARVDAVDGRAALVVAVGLLAVGGVVAATAPVDPATTDTAGDAAAVGERSPATAVATAAEGGDRTPATGTNATGDGTVVGVGTGDRLTYRTPAGSQRTVRLAGVDAPGIDGGDPRRFDGVLTGDRGRTCLADYGRRGLVSLRTDLLDRSVTVDIVDRANGVRTAVVSVDGRSINRQIVERGYARATNDRYADAERAARAAERGLWSCTVVTPERPLRESNESTVRIAAIHPNPPGDDAAALTEEYVVLENAGRVTVDLSNWYLIDGDGHTYFFFDGRELHPGEQLVLHVGEGQSTDGHVYWNAPRPVLDNDHDSIRLVDGDTDRVVKVSY</sequence>
<dbReference type="Proteomes" id="UP001596434">
    <property type="component" value="Unassembled WGS sequence"/>
</dbReference>
<comment type="caution">
    <text evidence="4">The sequence shown here is derived from an EMBL/GenBank/DDBJ whole genome shotgun (WGS) entry which is preliminary data.</text>
</comment>
<dbReference type="GeneID" id="96953245"/>
<dbReference type="Gene3D" id="2.60.40.1260">
    <property type="entry name" value="Lamin Tail domain"/>
    <property type="match status" value="1"/>
</dbReference>
<dbReference type="Gene3D" id="2.40.50.90">
    <property type="match status" value="1"/>
</dbReference>